<evidence type="ECO:0000313" key="1">
    <source>
        <dbReference type="EMBL" id="EFX89021.1"/>
    </source>
</evidence>
<sequence>MFWQISGATGAKAEPCAAAAGAARKEMGTLPDLEERWIETTRGSRSVNTCFPFVPLAQAQAKKGVSNGELGSSTKPEG</sequence>
<dbReference type="Proteomes" id="UP000000305">
    <property type="component" value="Unassembled WGS sequence"/>
</dbReference>
<dbReference type="EMBL" id="GL732525">
    <property type="protein sequence ID" value="EFX89021.1"/>
    <property type="molecule type" value="Genomic_DNA"/>
</dbReference>
<accession>E9FVY1</accession>
<organism evidence="1 2">
    <name type="scientific">Daphnia pulex</name>
    <name type="common">Water flea</name>
    <dbReference type="NCBI Taxonomy" id="6669"/>
    <lineage>
        <taxon>Eukaryota</taxon>
        <taxon>Metazoa</taxon>
        <taxon>Ecdysozoa</taxon>
        <taxon>Arthropoda</taxon>
        <taxon>Crustacea</taxon>
        <taxon>Branchiopoda</taxon>
        <taxon>Diplostraca</taxon>
        <taxon>Cladocera</taxon>
        <taxon>Anomopoda</taxon>
        <taxon>Daphniidae</taxon>
        <taxon>Daphnia</taxon>
    </lineage>
</organism>
<dbReference type="AlphaFoldDB" id="E9FVY1"/>
<proteinExistence type="predicted"/>
<evidence type="ECO:0000313" key="2">
    <source>
        <dbReference type="Proteomes" id="UP000000305"/>
    </source>
</evidence>
<protein>
    <submittedName>
        <fullName evidence="1">Uncharacterized protein</fullName>
    </submittedName>
</protein>
<name>E9FVY1_DAPPU</name>
<dbReference type="HOGENOM" id="CLU_2624515_0_0_1"/>
<keyword evidence="2" id="KW-1185">Reference proteome</keyword>
<reference evidence="1 2" key="1">
    <citation type="journal article" date="2011" name="Science">
        <title>The ecoresponsive genome of Daphnia pulex.</title>
        <authorList>
            <person name="Colbourne J.K."/>
            <person name="Pfrender M.E."/>
            <person name="Gilbert D."/>
            <person name="Thomas W.K."/>
            <person name="Tucker A."/>
            <person name="Oakley T.H."/>
            <person name="Tokishita S."/>
            <person name="Aerts A."/>
            <person name="Arnold G.J."/>
            <person name="Basu M.K."/>
            <person name="Bauer D.J."/>
            <person name="Caceres C.E."/>
            <person name="Carmel L."/>
            <person name="Casola C."/>
            <person name="Choi J.H."/>
            <person name="Detter J.C."/>
            <person name="Dong Q."/>
            <person name="Dusheyko S."/>
            <person name="Eads B.D."/>
            <person name="Frohlich T."/>
            <person name="Geiler-Samerotte K.A."/>
            <person name="Gerlach D."/>
            <person name="Hatcher P."/>
            <person name="Jogdeo S."/>
            <person name="Krijgsveld J."/>
            <person name="Kriventseva E.V."/>
            <person name="Kultz D."/>
            <person name="Laforsch C."/>
            <person name="Lindquist E."/>
            <person name="Lopez J."/>
            <person name="Manak J.R."/>
            <person name="Muller J."/>
            <person name="Pangilinan J."/>
            <person name="Patwardhan R.P."/>
            <person name="Pitluck S."/>
            <person name="Pritham E.J."/>
            <person name="Rechtsteiner A."/>
            <person name="Rho M."/>
            <person name="Rogozin I.B."/>
            <person name="Sakarya O."/>
            <person name="Salamov A."/>
            <person name="Schaack S."/>
            <person name="Shapiro H."/>
            <person name="Shiga Y."/>
            <person name="Skalitzky C."/>
            <person name="Smith Z."/>
            <person name="Souvorov A."/>
            <person name="Sung W."/>
            <person name="Tang Z."/>
            <person name="Tsuchiya D."/>
            <person name="Tu H."/>
            <person name="Vos H."/>
            <person name="Wang M."/>
            <person name="Wolf Y.I."/>
            <person name="Yamagata H."/>
            <person name="Yamada T."/>
            <person name="Ye Y."/>
            <person name="Shaw J.R."/>
            <person name="Andrews J."/>
            <person name="Crease T.J."/>
            <person name="Tang H."/>
            <person name="Lucas S.M."/>
            <person name="Robertson H.M."/>
            <person name="Bork P."/>
            <person name="Koonin E.V."/>
            <person name="Zdobnov E.M."/>
            <person name="Grigoriev I.V."/>
            <person name="Lynch M."/>
            <person name="Boore J.L."/>
        </authorList>
    </citation>
    <scope>NUCLEOTIDE SEQUENCE [LARGE SCALE GENOMIC DNA]</scope>
</reference>
<dbReference type="KEGG" id="dpx:DAPPUDRAFT_233855"/>
<gene>
    <name evidence="1" type="ORF">DAPPUDRAFT_233855</name>
</gene>
<dbReference type="InParanoid" id="E9FVY1"/>